<organism evidence="1 2">
    <name type="scientific">Richelia sinica FACHB-800</name>
    <dbReference type="NCBI Taxonomy" id="1357546"/>
    <lineage>
        <taxon>Bacteria</taxon>
        <taxon>Bacillati</taxon>
        <taxon>Cyanobacteriota</taxon>
        <taxon>Cyanophyceae</taxon>
        <taxon>Nostocales</taxon>
        <taxon>Nostocaceae</taxon>
        <taxon>Richelia</taxon>
    </lineage>
</organism>
<dbReference type="KEGG" id="rsin:B6N60_03234"/>
<dbReference type="Proteomes" id="UP000683511">
    <property type="component" value="Chromosome"/>
</dbReference>
<evidence type="ECO:0000313" key="1">
    <source>
        <dbReference type="EMBL" id="QXE24529.1"/>
    </source>
</evidence>
<accession>A0A975T9E8</accession>
<dbReference type="EMBL" id="CP021056">
    <property type="protein sequence ID" value="QXE24529.1"/>
    <property type="molecule type" value="Genomic_DNA"/>
</dbReference>
<dbReference type="AlphaFoldDB" id="A0A975T9E8"/>
<keyword evidence="2" id="KW-1185">Reference proteome</keyword>
<evidence type="ECO:0000313" key="2">
    <source>
        <dbReference type="Proteomes" id="UP000683511"/>
    </source>
</evidence>
<reference evidence="1" key="1">
    <citation type="submission" date="2017-04" db="EMBL/GenBank/DDBJ databases">
        <title>Genome deletions in a multicellular cyanobacterial endosymbiont for morphological adaptation in marine diatoms.</title>
        <authorList>
            <person name="Wang Y."/>
            <person name="Gao H."/>
            <person name="Li R."/>
            <person name="Xu X."/>
        </authorList>
    </citation>
    <scope>NUCLEOTIDE SEQUENCE</scope>
    <source>
        <strain evidence="1">FACHB 800</strain>
    </source>
</reference>
<name>A0A975T9E8_9NOST</name>
<gene>
    <name evidence="1" type="ORF">B6N60_03234</name>
</gene>
<protein>
    <submittedName>
        <fullName evidence="1">Uncharacterized protein</fullName>
    </submittedName>
</protein>
<proteinExistence type="predicted"/>
<sequence length="37" mass="4194">MWKPTHAILGASVITDFLQSLHLPLQFNKKCERSLGL</sequence>